<feature type="region of interest" description="Disordered" evidence="1">
    <location>
        <begin position="73"/>
        <end position="95"/>
    </location>
</feature>
<dbReference type="EMBL" id="JASPKY010000640">
    <property type="protein sequence ID" value="KAK9687480.1"/>
    <property type="molecule type" value="Genomic_DNA"/>
</dbReference>
<evidence type="ECO:0000313" key="3">
    <source>
        <dbReference type="EMBL" id="KAK9687480.1"/>
    </source>
</evidence>
<accession>A0AAW1IDS5</accession>
<protein>
    <recommendedName>
        <fullName evidence="5">Transmembrane protein</fullName>
    </recommendedName>
</protein>
<keyword evidence="2" id="KW-0472">Membrane</keyword>
<organism evidence="3 4">
    <name type="scientific">Popillia japonica</name>
    <name type="common">Japanese beetle</name>
    <dbReference type="NCBI Taxonomy" id="7064"/>
    <lineage>
        <taxon>Eukaryota</taxon>
        <taxon>Metazoa</taxon>
        <taxon>Ecdysozoa</taxon>
        <taxon>Arthropoda</taxon>
        <taxon>Hexapoda</taxon>
        <taxon>Insecta</taxon>
        <taxon>Pterygota</taxon>
        <taxon>Neoptera</taxon>
        <taxon>Endopterygota</taxon>
        <taxon>Coleoptera</taxon>
        <taxon>Polyphaga</taxon>
        <taxon>Scarabaeiformia</taxon>
        <taxon>Scarabaeidae</taxon>
        <taxon>Rutelinae</taxon>
        <taxon>Popillia</taxon>
    </lineage>
</organism>
<keyword evidence="2" id="KW-1133">Transmembrane helix</keyword>
<feature type="compositionally biased region" description="Polar residues" evidence="1">
    <location>
        <begin position="82"/>
        <end position="95"/>
    </location>
</feature>
<reference evidence="3 4" key="1">
    <citation type="journal article" date="2024" name="BMC Genomics">
        <title>De novo assembly and annotation of Popillia japonica's genome with initial clues to its potential as an invasive pest.</title>
        <authorList>
            <person name="Cucini C."/>
            <person name="Boschi S."/>
            <person name="Funari R."/>
            <person name="Cardaioli E."/>
            <person name="Iannotti N."/>
            <person name="Marturano G."/>
            <person name="Paoli F."/>
            <person name="Bruttini M."/>
            <person name="Carapelli A."/>
            <person name="Frati F."/>
            <person name="Nardi F."/>
        </authorList>
    </citation>
    <scope>NUCLEOTIDE SEQUENCE [LARGE SCALE GENOMIC DNA]</scope>
    <source>
        <strain evidence="3">DMR45628</strain>
    </source>
</reference>
<comment type="caution">
    <text evidence="3">The sequence shown here is derived from an EMBL/GenBank/DDBJ whole genome shotgun (WGS) entry which is preliminary data.</text>
</comment>
<feature type="compositionally biased region" description="Pro residues" evidence="1">
    <location>
        <begin position="1"/>
        <end position="12"/>
    </location>
</feature>
<dbReference type="AlphaFoldDB" id="A0AAW1IDS5"/>
<feature type="region of interest" description="Disordered" evidence="1">
    <location>
        <begin position="1"/>
        <end position="30"/>
    </location>
</feature>
<name>A0AAW1IDS5_POPJA</name>
<sequence>MLPINLPVPPYPFHRTGHGHPKTPAEKKISTPLEDRIPKVRTYSLAAPFRCGTAALIYLSVVVVVCFFPPSYAPRAGEKARPTSTSYDVTSAVKS</sequence>
<gene>
    <name evidence="3" type="ORF">QE152_g36239</name>
</gene>
<evidence type="ECO:0008006" key="5">
    <source>
        <dbReference type="Google" id="ProtNLM"/>
    </source>
</evidence>
<evidence type="ECO:0000256" key="1">
    <source>
        <dbReference type="SAM" id="MobiDB-lite"/>
    </source>
</evidence>
<keyword evidence="4" id="KW-1185">Reference proteome</keyword>
<evidence type="ECO:0000313" key="4">
    <source>
        <dbReference type="Proteomes" id="UP001458880"/>
    </source>
</evidence>
<dbReference type="Proteomes" id="UP001458880">
    <property type="component" value="Unassembled WGS sequence"/>
</dbReference>
<feature type="transmembrane region" description="Helical" evidence="2">
    <location>
        <begin position="47"/>
        <end position="68"/>
    </location>
</feature>
<evidence type="ECO:0000256" key="2">
    <source>
        <dbReference type="SAM" id="Phobius"/>
    </source>
</evidence>
<proteinExistence type="predicted"/>
<keyword evidence="2" id="KW-0812">Transmembrane</keyword>